<evidence type="ECO:0000259" key="3">
    <source>
        <dbReference type="Pfam" id="PF08543"/>
    </source>
</evidence>
<comment type="caution">
    <text evidence="4">The sequence shown here is derived from an EMBL/GenBank/DDBJ whole genome shotgun (WGS) entry which is preliminary data.</text>
</comment>
<keyword evidence="4" id="KW-0808">Transferase</keyword>
<organism evidence="4 5">
    <name type="scientific">Xylanibacter muris</name>
    <dbReference type="NCBI Taxonomy" id="2736290"/>
    <lineage>
        <taxon>Bacteria</taxon>
        <taxon>Pseudomonadati</taxon>
        <taxon>Bacteroidota</taxon>
        <taxon>Bacteroidia</taxon>
        <taxon>Bacteroidales</taxon>
        <taxon>Prevotellaceae</taxon>
        <taxon>Xylanibacter</taxon>
    </lineage>
</organism>
<accession>A0ABX2AQ07</accession>
<dbReference type="NCBIfam" id="TIGR00097">
    <property type="entry name" value="HMP-P_kinase"/>
    <property type="match status" value="1"/>
</dbReference>
<dbReference type="InterPro" id="IPR013749">
    <property type="entry name" value="PM/HMP-P_kinase-1"/>
</dbReference>
<dbReference type="SUPFAM" id="SSF53613">
    <property type="entry name" value="Ribokinase-like"/>
    <property type="match status" value="1"/>
</dbReference>
<dbReference type="PANTHER" id="PTHR20858">
    <property type="entry name" value="PHOSPHOMETHYLPYRIMIDINE KINASE"/>
    <property type="match status" value="1"/>
</dbReference>
<dbReference type="InterPro" id="IPR029056">
    <property type="entry name" value="Ribokinase-like"/>
</dbReference>
<evidence type="ECO:0000256" key="2">
    <source>
        <dbReference type="ARBA" id="ARBA00012135"/>
    </source>
</evidence>
<evidence type="ECO:0000256" key="1">
    <source>
        <dbReference type="ARBA" id="ARBA00004948"/>
    </source>
</evidence>
<evidence type="ECO:0000313" key="5">
    <source>
        <dbReference type="Proteomes" id="UP000714420"/>
    </source>
</evidence>
<dbReference type="PANTHER" id="PTHR20858:SF17">
    <property type="entry name" value="HYDROXYMETHYLPYRIMIDINE_PHOSPHOMETHYLPYRIMIDINE KINASE THI20-RELATED"/>
    <property type="match status" value="1"/>
</dbReference>
<dbReference type="InterPro" id="IPR004399">
    <property type="entry name" value="HMP/HMP-P_kinase_dom"/>
</dbReference>
<feature type="domain" description="Pyridoxamine kinase/Phosphomethylpyrimidine kinase" evidence="3">
    <location>
        <begin position="15"/>
        <end position="266"/>
    </location>
</feature>
<dbReference type="EMBL" id="JABKKF010000015">
    <property type="protein sequence ID" value="NPD93058.1"/>
    <property type="molecule type" value="Genomic_DNA"/>
</dbReference>
<dbReference type="EC" id="2.7.1.49" evidence="2"/>
<dbReference type="Pfam" id="PF08543">
    <property type="entry name" value="Phos_pyr_kin"/>
    <property type="match status" value="1"/>
</dbReference>
<keyword evidence="4" id="KW-0418">Kinase</keyword>
<sequence length="278" mass="29371">MTKKYIPILTIAGSDSSGGAGIQADIKTMSALGCYAASAITSITVQNTTGVTAVEALRPEIVAGQIKAVMDDIHPKSVKIGMVNDTATITAIAEELRRHNEPDYLVIDPVMVSTSGSRLMQEDALETFRRELMPLATLLTPNIPEAEVLSGVRISDDTSCDAAARVIAKAMKTGGYMLIKGGHTGGNEKQDRLYDSSGLFVTAFTQHAIDTCNTHGTGCTLSSAVTCYLAMGMHMEEAIGKAKEYVSMAIAAGADVSIGGGHGPVNHFFCPEPMRKTR</sequence>
<evidence type="ECO:0000313" key="4">
    <source>
        <dbReference type="EMBL" id="NPD93058.1"/>
    </source>
</evidence>
<dbReference type="Gene3D" id="3.40.1190.20">
    <property type="match status" value="1"/>
</dbReference>
<dbReference type="RefSeq" id="WP_172276986.1">
    <property type="nucleotide sequence ID" value="NZ_CASGMU010000025.1"/>
</dbReference>
<dbReference type="GO" id="GO:0008972">
    <property type="term" value="F:phosphomethylpyrimidine kinase activity"/>
    <property type="evidence" value="ECO:0007669"/>
    <property type="project" value="UniProtKB-EC"/>
</dbReference>
<comment type="pathway">
    <text evidence="1">Cofactor biosynthesis; thiamine diphosphate biosynthesis.</text>
</comment>
<keyword evidence="5" id="KW-1185">Reference proteome</keyword>
<dbReference type="GO" id="GO:0008902">
    <property type="term" value="F:hydroxymethylpyrimidine kinase activity"/>
    <property type="evidence" value="ECO:0007669"/>
    <property type="project" value="UniProtKB-EC"/>
</dbReference>
<name>A0ABX2AQ07_9BACT</name>
<protein>
    <recommendedName>
        <fullName evidence="2">hydroxymethylpyrimidine kinase</fullName>
        <ecNumber evidence="2">2.7.1.49</ecNumber>
    </recommendedName>
</protein>
<dbReference type="CDD" id="cd01169">
    <property type="entry name" value="HMPP_kinase"/>
    <property type="match status" value="1"/>
</dbReference>
<gene>
    <name evidence="4" type="primary">thiD</name>
    <name evidence="4" type="ORF">HPS56_12060</name>
</gene>
<reference evidence="4 5" key="1">
    <citation type="submission" date="2020-05" db="EMBL/GenBank/DDBJ databases">
        <title>Distinct polysaccharide utilization as determinants for interspecies competition between intestinal Prevotella spp.</title>
        <authorList>
            <person name="Galvez E.J.C."/>
            <person name="Iljazovic A."/>
            <person name="Strowig T."/>
        </authorList>
    </citation>
    <scope>NUCLEOTIDE SEQUENCE [LARGE SCALE GENOMIC DNA]</scope>
    <source>
        <strain evidence="4 5">PMUR</strain>
    </source>
</reference>
<dbReference type="Proteomes" id="UP000714420">
    <property type="component" value="Unassembled WGS sequence"/>
</dbReference>
<proteinExistence type="predicted"/>